<sequence>MKNPLDTAFDEGRAEGKEEGRIEEKRQVVINGLQQGLSIQMIATLTGLSEEEIVKIVWEISEEDTARPLSKLVNWDQTTFTH</sequence>
<evidence type="ECO:0000256" key="1">
    <source>
        <dbReference type="SAM" id="MobiDB-lite"/>
    </source>
</evidence>
<dbReference type="AlphaFoldDB" id="A0AAU8LWE4"/>
<reference evidence="2" key="2">
    <citation type="submission" date="2024-06" db="EMBL/GenBank/DDBJ databases">
        <authorList>
            <person name="Plum-Jensen L.E."/>
            <person name="Schramm A."/>
            <person name="Marshall I.P.G."/>
        </authorList>
    </citation>
    <scope>NUCLEOTIDE SEQUENCE</scope>
    <source>
        <strain evidence="2">Rat1</strain>
    </source>
</reference>
<organism evidence="2">
    <name type="scientific">Candidatus Electrothrix aestuarii</name>
    <dbReference type="NCBI Taxonomy" id="3062594"/>
    <lineage>
        <taxon>Bacteria</taxon>
        <taxon>Pseudomonadati</taxon>
        <taxon>Thermodesulfobacteriota</taxon>
        <taxon>Desulfobulbia</taxon>
        <taxon>Desulfobulbales</taxon>
        <taxon>Desulfobulbaceae</taxon>
        <taxon>Candidatus Electrothrix</taxon>
    </lineage>
</organism>
<dbReference type="EMBL" id="CP159373">
    <property type="protein sequence ID" value="XCN73422.1"/>
    <property type="molecule type" value="Genomic_DNA"/>
</dbReference>
<proteinExistence type="predicted"/>
<feature type="region of interest" description="Disordered" evidence="1">
    <location>
        <begin position="1"/>
        <end position="21"/>
    </location>
</feature>
<reference evidence="2" key="1">
    <citation type="journal article" date="2024" name="Syst. Appl. Microbiol.">
        <title>First single-strain enrichments of Electrothrix cable bacteria, description of E. aestuarii sp. nov. and E. rattekaaiensis sp. nov., and proposal of a cable bacteria taxonomy following the rules of the SeqCode.</title>
        <authorList>
            <person name="Plum-Jensen L.E."/>
            <person name="Schramm A."/>
            <person name="Marshall I.P.G."/>
        </authorList>
    </citation>
    <scope>NUCLEOTIDE SEQUENCE</scope>
    <source>
        <strain evidence="2">Rat1</strain>
    </source>
</reference>
<protein>
    <recommendedName>
        <fullName evidence="3">Transposase</fullName>
    </recommendedName>
</protein>
<feature type="compositionally biased region" description="Basic and acidic residues" evidence="1">
    <location>
        <begin position="10"/>
        <end position="21"/>
    </location>
</feature>
<dbReference type="KEGG" id="eaj:Q3M24_01325"/>
<evidence type="ECO:0008006" key="3">
    <source>
        <dbReference type="Google" id="ProtNLM"/>
    </source>
</evidence>
<gene>
    <name evidence="2" type="ORF">Q3M24_01325</name>
</gene>
<accession>A0AAU8LWE4</accession>
<name>A0AAU8LWE4_9BACT</name>
<evidence type="ECO:0000313" key="2">
    <source>
        <dbReference type="EMBL" id="XCN73422.1"/>
    </source>
</evidence>